<dbReference type="InterPro" id="IPR011009">
    <property type="entry name" value="Kinase-like_dom_sf"/>
</dbReference>
<evidence type="ECO:0000313" key="3">
    <source>
        <dbReference type="EMBL" id="KAK2950213.1"/>
    </source>
</evidence>
<evidence type="ECO:0000313" key="4">
    <source>
        <dbReference type="Proteomes" id="UP001281761"/>
    </source>
</evidence>
<keyword evidence="4" id="KW-1185">Reference proteome</keyword>
<protein>
    <recommendedName>
        <fullName evidence="2">Protein kinase domain-containing protein</fullName>
    </recommendedName>
</protein>
<dbReference type="Proteomes" id="UP001281761">
    <property type="component" value="Unassembled WGS sequence"/>
</dbReference>
<evidence type="ECO:0000259" key="2">
    <source>
        <dbReference type="PROSITE" id="PS50011"/>
    </source>
</evidence>
<evidence type="ECO:0000256" key="1">
    <source>
        <dbReference type="SAM" id="Phobius"/>
    </source>
</evidence>
<dbReference type="PROSITE" id="PS50011">
    <property type="entry name" value="PROTEIN_KINASE_DOM"/>
    <property type="match status" value="1"/>
</dbReference>
<dbReference type="InterPro" id="IPR000719">
    <property type="entry name" value="Prot_kinase_dom"/>
</dbReference>
<proteinExistence type="predicted"/>
<dbReference type="EMBL" id="JARBJD010000141">
    <property type="protein sequence ID" value="KAK2950213.1"/>
    <property type="molecule type" value="Genomic_DNA"/>
</dbReference>
<dbReference type="SUPFAM" id="SSF51126">
    <property type="entry name" value="Pectin lyase-like"/>
    <property type="match status" value="1"/>
</dbReference>
<gene>
    <name evidence="3" type="ORF">BLNAU_14899</name>
</gene>
<organism evidence="3 4">
    <name type="scientific">Blattamonas nauphoetae</name>
    <dbReference type="NCBI Taxonomy" id="2049346"/>
    <lineage>
        <taxon>Eukaryota</taxon>
        <taxon>Metamonada</taxon>
        <taxon>Preaxostyla</taxon>
        <taxon>Oxymonadida</taxon>
        <taxon>Blattamonas</taxon>
    </lineage>
</organism>
<keyword evidence="1" id="KW-1133">Transmembrane helix</keyword>
<name>A0ABQ9XCI2_9EUKA</name>
<sequence length="2838" mass="296118">MRYYVFFDDAWTFTNYDKGSNSCFAIHNGKSGHIHGTQVEITDNDVYVATTGTNVWNCGSSSSKCQTVTYGSNKVTDTKTVYVAAGSYPVIVDDETCVLVDERTVTIVGAGTTSTTATFSQPSYGETANFKLSSGHLSVTTMTLILTAGSENGWHLIDVDGTGHVVLSSCGLKGTGSEQNGRLVTIQGGSLTATGCSFSNILSNLPTGSGVFADLSSTSSFTLQTSSFTECKLGEEEGCFGAAVSISLQADADSSNYNLKTLTFSENSAPRAADIFISAADLTESLAALTKDCFIAEWNNNAVDNQRFRCESRGGEYGTTELGIPRYFEGPPKIFLNSTREDVGGCGTEADPCCSLGYAAQEVGGGDLDDFVVYVDGAGILNGTVVVSGCEFKPKTLSGQATLQVSLASSLTCTTSVSFAKIDFSFSSSVESSNALVSATGGKVVFSSCSFKSGTSSLLSVQPLVSIVDGSLTADKLEVTNLKFSSQAISVKSKTISVGSINIVNCEATETLKSQLVSLDLLPSGASKLDLGSISFTSFVGSGVVVEVKAPSSTKFESAGTLFSSSSNSISTNTDLSFAGSCDAASLLVALRVSASSLTHSGSTIQFPLSCDVSSFDSYVKTDSTSLSLTDSVIVLSNLSGFYSTALFCVTAHDLTITQSSLSPILDGEAILTLPFVKVTGGHFVVTNVLMDGSLFVADFSSSVIVQNGGIIDISSCDFTSIISSGSGSVVSSKLQTDSSLTLDSVNCVSCKSTWQSTSGGAVSVSIVDGTFEVKSGTSFEKCSSSENGGALFIDLTERTTGTFTLNNIVFGSGEDANSCTGSGKGTDLFIAVKKGDLEVINSTSVIGTYFTTPASEATTFSSSELSKYEFSETEGVSGSILYLFNGYSGGELVVDSSNGFEHSLCGNAKLPCVSLQAGFTLLKGENAAVVMKSGSDVSAAIESNISATIKSDVNTKQTVKLVSDISITVSEDSLTVDKLIFTAPAVPLSSSFFVVSGGSLSVSNCEFTSISSTAGGSAISATLASPAALSISSTSFVDCSSTNGNGGAVSVSIADGSLTIESTVSFEKCSSSGNGGALFIDLTERTTGTFTLNNIVFGSGEDANSCTGSGKGSDLFIAIKKGDLEVINSTSVIGTYFTTPASEATTFSSSELSKYEFSETEGVSGSILYLFNGYSGGELVVDSSNGFEHSLCGNAKLPCVSLQAGFTLLKGENAAVVMKSGSDVSAAIESNISATIKSDVNTKQTVKLVSDISITVSEDSLTVDKLIFTAPAVPLSSSFFVVSGGSLSVSNCEFTSISSTAGGSAISATLASPAALSISSTSFVDCSSTNGNGGAVSVSIADGSLTIESTVSFEKCSSSGNGGALFIDLTERTTGTFTLNNIVFGSGEDANSCTGSGKGSDLFIAIKKGDLEVINSTSVIGTYFTTPASEATTFSSSELSKYEFSETEGVSGSILYLFNGYSGGELVVDSSNGFEHSLCGNAKLPCVSLQAGFTLLKGENAAVVMKSGSDVSAAIESNISATIKSDVNTKQTVKLVSDISITVSEDSLTVDKLIFTAPAVPLSSSFFVVSGGSLSVSNCEFTSISSTAGGSAISATLASPAALSISSTSFVDCSATAGNGGALHVTLTGGSFTIVSSSSFKLCSSNGQGGALFVDSSSDSDLSFNIANAAFGVLEADKNECGGSKSGNDVFIKAGDLSSFKKKELFPSKYSAATIDSTLVDSIRLSSSHTAHVLSLLQYLYTPLTSGLVSDVDAVSSDVSQCGFLELHCKSLNQLVENAKALTTATINTSLTISETFVPTSTLVITSISESRSSLVLTVSPSFSITSEKLQLTLTRLSISSKSSTSNSQNDLVVIENGTLVVSESSFTTQTTLSSAFVSISNEGSLQITGLDVSSAQLTNSPLFNTEGSGSIKIQSSTFASVARDDSGNGTVISAILSSSSSFILNSIDITNCGTAILLDMNDCTPSTQYSVKDLIFTSTESSAQLIIVGEDLYSFITSEHWTGSYVYLTENRDVLSSFDAKWDLNVSLLTYLIPNEGDVILNAENGKQSPICGSEELPCSSLEVGLTRVADSGNCVCRELVSLGSHDVSVSKSITIRGHQQSSLLLFESGQVLVVDHSRATESSPVLFSSLTFGLPSQQTTNDGFIIVQNGFVKLDLCVLQTSSLASPAIVSRGGEAVLSQLTFDVGSFQSPVFALDESTTLDQTSIDNVLIVLLKAVNSNSLHLSSINLTNIGHTSASNTDDVCNWEGGVIELVSSITTVSSSSFSSISTNVFSVVGGSISIEQCVFSKNLVGNEAHPSFQHNFQCTDADISIDEQSEFEQSGSNDAPSLWISASTCNITAPSSLSPDTPLFVPNLPKKIDVQSYTDSTTPSKNEARTITIKGSNFINCGLALVIATKSSSSDSELSIHLAGDLPTGIKSFSSNDSSISFVVDTSAAKLKDGDYVLNVLVNGKQISSFDLFSVTISKKARAKQQQLMILIAACSAGSALLLLLIILICCCARKNKKKDDEEKTELDEERTLLTDQSEYFQNPVQPPQDKMDGELEMVNSIEQRAQEIVPHSMPVLLFAQRRKALEGVSIDGKLCVVCQEPDHPLAFGNQKLSLHSRIHSDASPFTEGDAEQEMNVQAMNVTSLGRDESISIILKVARALLFLKKKGEHSSLLNSESRQKFPPFCVRSLTSHSILLYPNGHVLVALPSTFVTSIADTLPIDASTPVASVVLAEDPDSPRWYSPENDKTQNFTSDECDKSVVFSLGMILYEMLAEEIPFKEVDAMNAHRQIKSGSLPNLTLASPPTHSDDPQTDVTTILEQALLREASERLGLSEFVQALEDVCAAR</sequence>
<comment type="caution">
    <text evidence="3">The sequence shown here is derived from an EMBL/GenBank/DDBJ whole genome shotgun (WGS) entry which is preliminary data.</text>
</comment>
<feature type="transmembrane region" description="Helical" evidence="1">
    <location>
        <begin position="2479"/>
        <end position="2502"/>
    </location>
</feature>
<accession>A0ABQ9XCI2</accession>
<dbReference type="Gene3D" id="1.10.510.10">
    <property type="entry name" value="Transferase(Phosphotransferase) domain 1"/>
    <property type="match status" value="1"/>
</dbReference>
<dbReference type="SUPFAM" id="SSF56112">
    <property type="entry name" value="Protein kinase-like (PK-like)"/>
    <property type="match status" value="1"/>
</dbReference>
<keyword evidence="1" id="KW-0472">Membrane</keyword>
<reference evidence="3 4" key="1">
    <citation type="journal article" date="2022" name="bioRxiv">
        <title>Genomics of Preaxostyla Flagellates Illuminates Evolutionary Transitions and the Path Towards Mitochondrial Loss.</title>
        <authorList>
            <person name="Novak L.V.F."/>
            <person name="Treitli S.C."/>
            <person name="Pyrih J."/>
            <person name="Halakuc P."/>
            <person name="Pipaliya S.V."/>
            <person name="Vacek V."/>
            <person name="Brzon O."/>
            <person name="Soukal P."/>
            <person name="Eme L."/>
            <person name="Dacks J.B."/>
            <person name="Karnkowska A."/>
            <person name="Elias M."/>
            <person name="Hampl V."/>
        </authorList>
    </citation>
    <scope>NUCLEOTIDE SEQUENCE [LARGE SCALE GENOMIC DNA]</scope>
    <source>
        <strain evidence="3">NAU3</strain>
        <tissue evidence="3">Gut</tissue>
    </source>
</reference>
<keyword evidence="1" id="KW-0812">Transmembrane</keyword>
<feature type="domain" description="Protein kinase" evidence="2">
    <location>
        <begin position="2477"/>
        <end position="2834"/>
    </location>
</feature>
<dbReference type="InterPro" id="IPR011050">
    <property type="entry name" value="Pectin_lyase_fold/virulence"/>
</dbReference>